<name>A0ACC0BYL4_CATRO</name>
<evidence type="ECO:0000313" key="2">
    <source>
        <dbReference type="Proteomes" id="UP001060085"/>
    </source>
</evidence>
<evidence type="ECO:0000313" key="1">
    <source>
        <dbReference type="EMBL" id="KAI5677779.1"/>
    </source>
</evidence>
<organism evidence="1 2">
    <name type="scientific">Catharanthus roseus</name>
    <name type="common">Madagascar periwinkle</name>
    <name type="synonym">Vinca rosea</name>
    <dbReference type="NCBI Taxonomy" id="4058"/>
    <lineage>
        <taxon>Eukaryota</taxon>
        <taxon>Viridiplantae</taxon>
        <taxon>Streptophyta</taxon>
        <taxon>Embryophyta</taxon>
        <taxon>Tracheophyta</taxon>
        <taxon>Spermatophyta</taxon>
        <taxon>Magnoliopsida</taxon>
        <taxon>eudicotyledons</taxon>
        <taxon>Gunneridae</taxon>
        <taxon>Pentapetalae</taxon>
        <taxon>asterids</taxon>
        <taxon>lamiids</taxon>
        <taxon>Gentianales</taxon>
        <taxon>Apocynaceae</taxon>
        <taxon>Rauvolfioideae</taxon>
        <taxon>Vinceae</taxon>
        <taxon>Catharanthinae</taxon>
        <taxon>Catharanthus</taxon>
    </lineage>
</organism>
<sequence length="601" mass="66605">MFLQQHLLLHLHLLSVISFSFLSVVFSDLAADTSALLRLRAAVRGRTLGWNTSSPTPCQWEGIKCEPIINRVIEIRLPGDRLSGQLPGNTIGTLTQLRVLSLRHNSLSGPIPSDISLCIELVNINLEDNLFSGEIPNGFFQLNNLLRLNLASNGFSGHISTEFNNLTKLRTLYLQNNNFNGSISLLNGRSLLQEFNVSFNNLTGQIPQGLNQFPQSSFLGNSLCGLPLESCPQSNGVGGGGSKIPGGAIAGIVLGSIFGLILLLLVFFLLWRKHKRGEHFRQPEMSTPFPPSPVKAPGFEVRGIMRVEDDGLVFLDDNFRVLALDELLIASAEVLGKGVIGTTYRAYLKTGENVVVKRLRNICVSEDEFKERVEKLGSLNHKNLAPPRAYFFGKDEKLLVFESFPIGSLHSILHGPNRTSLTWMIRCRIALGAASGLEYLHSLGSNVSHGNIKSSNILLNRYHDSYVSEYCITNLVSSISTAYLVGYRAPELVDFRKVSQKADIYSFGVLLLEILTGKEPKAAVEKDAIDLPKWVKSVVQEKWTIEEVFDIELLKHDKYEEQMVQLLHLAISCTSHAPEKRPSMKDLTLHIHEICGLPSSD</sequence>
<accession>A0ACC0BYL4</accession>
<reference evidence="2" key="1">
    <citation type="journal article" date="2023" name="Nat. Plants">
        <title>Single-cell RNA sequencing provides a high-resolution roadmap for understanding the multicellular compartmentation of specialized metabolism.</title>
        <authorList>
            <person name="Sun S."/>
            <person name="Shen X."/>
            <person name="Li Y."/>
            <person name="Li Y."/>
            <person name="Wang S."/>
            <person name="Li R."/>
            <person name="Zhang H."/>
            <person name="Shen G."/>
            <person name="Guo B."/>
            <person name="Wei J."/>
            <person name="Xu J."/>
            <person name="St-Pierre B."/>
            <person name="Chen S."/>
            <person name="Sun C."/>
        </authorList>
    </citation>
    <scope>NUCLEOTIDE SEQUENCE [LARGE SCALE GENOMIC DNA]</scope>
</reference>
<gene>
    <name evidence="1" type="ORF">M9H77_08729</name>
</gene>
<comment type="caution">
    <text evidence="1">The sequence shown here is derived from an EMBL/GenBank/DDBJ whole genome shotgun (WGS) entry which is preliminary data.</text>
</comment>
<protein>
    <submittedName>
        <fullName evidence="1">Uncharacterized protein</fullName>
    </submittedName>
</protein>
<keyword evidence="2" id="KW-1185">Reference proteome</keyword>
<dbReference type="Proteomes" id="UP001060085">
    <property type="component" value="Linkage Group LG02"/>
</dbReference>
<proteinExistence type="predicted"/>
<dbReference type="EMBL" id="CM044702">
    <property type="protein sequence ID" value="KAI5677779.1"/>
    <property type="molecule type" value="Genomic_DNA"/>
</dbReference>